<feature type="signal peptide" evidence="1">
    <location>
        <begin position="1"/>
        <end position="20"/>
    </location>
</feature>
<keyword evidence="4" id="KW-1185">Reference proteome</keyword>
<dbReference type="Proteomes" id="UP000014760">
    <property type="component" value="Unassembled WGS sequence"/>
</dbReference>
<accession>R7UVJ5</accession>
<evidence type="ECO:0000313" key="3">
    <source>
        <dbReference type="EnsemblMetazoa" id="CapteP201249"/>
    </source>
</evidence>
<gene>
    <name evidence="2" type="ORF">CAPTEDRAFT_201249</name>
</gene>
<evidence type="ECO:0008006" key="5">
    <source>
        <dbReference type="Google" id="ProtNLM"/>
    </source>
</evidence>
<evidence type="ECO:0000313" key="2">
    <source>
        <dbReference type="EMBL" id="ELU10272.1"/>
    </source>
</evidence>
<organism evidence="2">
    <name type="scientific">Capitella teleta</name>
    <name type="common">Polychaete worm</name>
    <dbReference type="NCBI Taxonomy" id="283909"/>
    <lineage>
        <taxon>Eukaryota</taxon>
        <taxon>Metazoa</taxon>
        <taxon>Spiralia</taxon>
        <taxon>Lophotrochozoa</taxon>
        <taxon>Annelida</taxon>
        <taxon>Polychaeta</taxon>
        <taxon>Sedentaria</taxon>
        <taxon>Scolecida</taxon>
        <taxon>Capitellidae</taxon>
        <taxon>Capitella</taxon>
    </lineage>
</organism>
<name>R7UVJ5_CAPTE</name>
<proteinExistence type="predicted"/>
<reference evidence="3" key="3">
    <citation type="submission" date="2015-06" db="UniProtKB">
        <authorList>
            <consortium name="EnsemblMetazoa"/>
        </authorList>
    </citation>
    <scope>IDENTIFICATION</scope>
</reference>
<dbReference type="EnsemblMetazoa" id="CapteT201249">
    <property type="protein sequence ID" value="CapteP201249"/>
    <property type="gene ID" value="CapteG201249"/>
</dbReference>
<keyword evidence="1" id="KW-0732">Signal</keyword>
<dbReference type="OrthoDB" id="410104at2759"/>
<dbReference type="EMBL" id="AMQN01006107">
    <property type="status" value="NOT_ANNOTATED_CDS"/>
    <property type="molecule type" value="Genomic_DNA"/>
</dbReference>
<protein>
    <recommendedName>
        <fullName evidence="5">Reverse transcriptase domain-containing protein</fullName>
    </recommendedName>
</protein>
<sequence length="263" mass="29684">MSSHTQRILLLAALVSVAVTKGPLPRMGDSLMKGPFKRYDNSWCFRGVYDYDNCPAIWHEGKGDMGFSRVHPIAHPCAHHEDVFCGTTNQLVHLIEGRPLSNFMVSFKAINLDQNGTWSHNYTKAVAIRKRIRHSRELSLLAVDCNKAFDTVIHPKLWDALSVAIESYQEAGPHGCDRSAMESLEFGLKINSIRVFKRGKETEDSPKFKFLRSTVTTERESKKSPLTMDEHHFDAQIRHRSQHAAALIDLSQTSTCIPGKIVQ</sequence>
<reference evidence="2 4" key="2">
    <citation type="journal article" date="2013" name="Nature">
        <title>Insights into bilaterian evolution from three spiralian genomes.</title>
        <authorList>
            <person name="Simakov O."/>
            <person name="Marletaz F."/>
            <person name="Cho S.J."/>
            <person name="Edsinger-Gonzales E."/>
            <person name="Havlak P."/>
            <person name="Hellsten U."/>
            <person name="Kuo D.H."/>
            <person name="Larsson T."/>
            <person name="Lv J."/>
            <person name="Arendt D."/>
            <person name="Savage R."/>
            <person name="Osoegawa K."/>
            <person name="de Jong P."/>
            <person name="Grimwood J."/>
            <person name="Chapman J.A."/>
            <person name="Shapiro H."/>
            <person name="Aerts A."/>
            <person name="Otillar R.P."/>
            <person name="Terry A.Y."/>
            <person name="Boore J.L."/>
            <person name="Grigoriev I.V."/>
            <person name="Lindberg D.R."/>
            <person name="Seaver E.C."/>
            <person name="Weisblat D.A."/>
            <person name="Putnam N.H."/>
            <person name="Rokhsar D.S."/>
        </authorList>
    </citation>
    <scope>NUCLEOTIDE SEQUENCE</scope>
    <source>
        <strain evidence="2 4">I ESC-2004</strain>
    </source>
</reference>
<evidence type="ECO:0000256" key="1">
    <source>
        <dbReference type="SAM" id="SignalP"/>
    </source>
</evidence>
<dbReference type="HOGENOM" id="CLU_1058623_0_0_1"/>
<evidence type="ECO:0000313" key="4">
    <source>
        <dbReference type="Proteomes" id="UP000014760"/>
    </source>
</evidence>
<dbReference type="EMBL" id="KB297637">
    <property type="protein sequence ID" value="ELU10272.1"/>
    <property type="molecule type" value="Genomic_DNA"/>
</dbReference>
<reference evidence="4" key="1">
    <citation type="submission" date="2012-12" db="EMBL/GenBank/DDBJ databases">
        <authorList>
            <person name="Hellsten U."/>
            <person name="Grimwood J."/>
            <person name="Chapman J.A."/>
            <person name="Shapiro H."/>
            <person name="Aerts A."/>
            <person name="Otillar R.P."/>
            <person name="Terry A.Y."/>
            <person name="Boore J.L."/>
            <person name="Simakov O."/>
            <person name="Marletaz F."/>
            <person name="Cho S.-J."/>
            <person name="Edsinger-Gonzales E."/>
            <person name="Havlak P."/>
            <person name="Kuo D.-H."/>
            <person name="Larsson T."/>
            <person name="Lv J."/>
            <person name="Arendt D."/>
            <person name="Savage R."/>
            <person name="Osoegawa K."/>
            <person name="de Jong P."/>
            <person name="Lindberg D.R."/>
            <person name="Seaver E.C."/>
            <person name="Weisblat D.A."/>
            <person name="Putnam N.H."/>
            <person name="Grigoriev I.V."/>
            <person name="Rokhsar D.S."/>
        </authorList>
    </citation>
    <scope>NUCLEOTIDE SEQUENCE</scope>
    <source>
        <strain evidence="4">I ESC-2004</strain>
    </source>
</reference>
<feature type="chain" id="PRO_5008788436" description="Reverse transcriptase domain-containing protein" evidence="1">
    <location>
        <begin position="21"/>
        <end position="263"/>
    </location>
</feature>
<dbReference type="AlphaFoldDB" id="R7UVJ5"/>